<reference evidence="2 3" key="1">
    <citation type="journal article" date="2014" name="Am. J. Bot.">
        <title>Genome assembly and annotation for red clover (Trifolium pratense; Fabaceae).</title>
        <authorList>
            <person name="Istvanek J."/>
            <person name="Jaros M."/>
            <person name="Krenek A."/>
            <person name="Repkova J."/>
        </authorList>
    </citation>
    <scope>NUCLEOTIDE SEQUENCE [LARGE SCALE GENOMIC DNA]</scope>
    <source>
        <strain evidence="3">cv. Tatra</strain>
        <tissue evidence="2">Young leaves</tissue>
    </source>
</reference>
<name>A0A2K3K590_TRIPR</name>
<accession>A0A2K3K590</accession>
<comment type="caution">
    <text evidence="2">The sequence shown here is derived from an EMBL/GenBank/DDBJ whole genome shotgun (WGS) entry which is preliminary data.</text>
</comment>
<proteinExistence type="predicted"/>
<organism evidence="2 3">
    <name type="scientific">Trifolium pratense</name>
    <name type="common">Red clover</name>
    <dbReference type="NCBI Taxonomy" id="57577"/>
    <lineage>
        <taxon>Eukaryota</taxon>
        <taxon>Viridiplantae</taxon>
        <taxon>Streptophyta</taxon>
        <taxon>Embryophyta</taxon>
        <taxon>Tracheophyta</taxon>
        <taxon>Spermatophyta</taxon>
        <taxon>Magnoliopsida</taxon>
        <taxon>eudicotyledons</taxon>
        <taxon>Gunneridae</taxon>
        <taxon>Pentapetalae</taxon>
        <taxon>rosids</taxon>
        <taxon>fabids</taxon>
        <taxon>Fabales</taxon>
        <taxon>Fabaceae</taxon>
        <taxon>Papilionoideae</taxon>
        <taxon>50 kb inversion clade</taxon>
        <taxon>NPAAA clade</taxon>
        <taxon>Hologalegina</taxon>
        <taxon>IRL clade</taxon>
        <taxon>Trifolieae</taxon>
        <taxon>Trifolium</taxon>
    </lineage>
</organism>
<evidence type="ECO:0000313" key="3">
    <source>
        <dbReference type="Proteomes" id="UP000236291"/>
    </source>
</evidence>
<sequence>GRKKQKKEARETLPRTLPQPPDCTTAVAANLNSSTIARGRNRRRIPHRRALPELPPFNEENLIWEFGKIREERTEREKMREERKKEKNLRNVRKFGGFEIFIVCDPVGAGASWYTCFWPLIPIERPRILISEISS</sequence>
<gene>
    <name evidence="2" type="ORF">L195_g052463</name>
</gene>
<dbReference type="AlphaFoldDB" id="A0A2K3K590"/>
<dbReference type="Proteomes" id="UP000236291">
    <property type="component" value="Unassembled WGS sequence"/>
</dbReference>
<evidence type="ECO:0000313" key="2">
    <source>
        <dbReference type="EMBL" id="PNX61450.1"/>
    </source>
</evidence>
<feature type="non-terminal residue" evidence="2">
    <location>
        <position position="1"/>
    </location>
</feature>
<feature type="region of interest" description="Disordered" evidence="1">
    <location>
        <begin position="1"/>
        <end position="24"/>
    </location>
</feature>
<protein>
    <submittedName>
        <fullName evidence="2">Uncharacterized protein</fullName>
    </submittedName>
</protein>
<evidence type="ECO:0000256" key="1">
    <source>
        <dbReference type="SAM" id="MobiDB-lite"/>
    </source>
</evidence>
<dbReference type="EMBL" id="ASHM01085260">
    <property type="protein sequence ID" value="PNX61450.1"/>
    <property type="molecule type" value="Genomic_DNA"/>
</dbReference>
<reference evidence="2 3" key="2">
    <citation type="journal article" date="2017" name="Front. Plant Sci.">
        <title>Gene Classification and Mining of Molecular Markers Useful in Red Clover (Trifolium pratense) Breeding.</title>
        <authorList>
            <person name="Istvanek J."/>
            <person name="Dluhosova J."/>
            <person name="Dluhos P."/>
            <person name="Patkova L."/>
            <person name="Nedelnik J."/>
            <person name="Repkova J."/>
        </authorList>
    </citation>
    <scope>NUCLEOTIDE SEQUENCE [LARGE SCALE GENOMIC DNA]</scope>
    <source>
        <strain evidence="3">cv. Tatra</strain>
        <tissue evidence="2">Young leaves</tissue>
    </source>
</reference>